<dbReference type="AlphaFoldDB" id="A0A0S2KHH1"/>
<dbReference type="Pfam" id="PF01883">
    <property type="entry name" value="FeS_assembly_P"/>
    <property type="match status" value="1"/>
</dbReference>
<reference evidence="3 4" key="1">
    <citation type="submission" date="2015-11" db="EMBL/GenBank/DDBJ databases">
        <authorList>
            <person name="Zhang Y."/>
            <person name="Guo Z."/>
        </authorList>
    </citation>
    <scope>NUCLEOTIDE SEQUENCE [LARGE SCALE GENOMIC DNA]</scope>
    <source>
        <strain evidence="3 4">KCTC 32221</strain>
    </source>
</reference>
<accession>A0A0S2KHH1</accession>
<dbReference type="InterPro" id="IPR034904">
    <property type="entry name" value="FSCA_dom_sf"/>
</dbReference>
<dbReference type="PANTHER" id="PTHR42831">
    <property type="entry name" value="FE-S PROTEIN MATURATION AUXILIARY FACTOR YITW"/>
    <property type="match status" value="1"/>
</dbReference>
<sequence>MGDTITLVPELLARRRARRNNSDCGELWSALDQVADPEIPVLSIWDLGVLHDVAREGNQVVVTITPTYSGCPAMDEISREIKGLLSREYGLDATVRLSLTPAWTTDLISPEGKQKLREYGIAPPPGRDATDRVVACPQCNSRDTECVSEFASTACKALYKCHSCGEPFDHFKCF</sequence>
<keyword evidence="4" id="KW-1185">Reference proteome</keyword>
<gene>
    <name evidence="3" type="ORF">PS2015_2791</name>
</gene>
<dbReference type="PANTHER" id="PTHR42831:SF3">
    <property type="entry name" value="1,2-PHENYLACETYL-COA EPOXIDASE, SUBUNIT D-RELATED"/>
    <property type="match status" value="1"/>
</dbReference>
<dbReference type="InterPro" id="IPR011883">
    <property type="entry name" value="PaaD-like"/>
</dbReference>
<dbReference type="STRING" id="1249552.PS2015_2791"/>
<dbReference type="PATRIC" id="fig|1249552.3.peg.2816"/>
<evidence type="ECO:0000259" key="1">
    <source>
        <dbReference type="Pfam" id="PF01883"/>
    </source>
</evidence>
<dbReference type="RefSeq" id="WP_169792325.1">
    <property type="nucleotide sequence ID" value="NZ_CP013189.1"/>
</dbReference>
<dbReference type="EMBL" id="CP013189">
    <property type="protein sequence ID" value="ALO47423.1"/>
    <property type="molecule type" value="Genomic_DNA"/>
</dbReference>
<dbReference type="Pfam" id="PF23451">
    <property type="entry name" value="Zn_ribbon_PaaD"/>
    <property type="match status" value="1"/>
</dbReference>
<dbReference type="InterPro" id="IPR052339">
    <property type="entry name" value="Fe-S_Maturation_MIP18"/>
</dbReference>
<organism evidence="3 4">
    <name type="scientific">Pseudohongiella spirulinae</name>
    <dbReference type="NCBI Taxonomy" id="1249552"/>
    <lineage>
        <taxon>Bacteria</taxon>
        <taxon>Pseudomonadati</taxon>
        <taxon>Pseudomonadota</taxon>
        <taxon>Gammaproteobacteria</taxon>
        <taxon>Pseudomonadales</taxon>
        <taxon>Pseudohongiellaceae</taxon>
        <taxon>Pseudohongiella</taxon>
    </lineage>
</organism>
<dbReference type="Gene3D" id="3.30.300.130">
    <property type="entry name" value="Fe-S cluster assembly (FSCA)"/>
    <property type="match status" value="1"/>
</dbReference>
<name>A0A0S2KHH1_9GAMM</name>
<dbReference type="NCBIfam" id="TIGR02159">
    <property type="entry name" value="PA_CoA_Oxy4"/>
    <property type="match status" value="1"/>
</dbReference>
<dbReference type="InterPro" id="IPR002744">
    <property type="entry name" value="MIP18-like"/>
</dbReference>
<feature type="domain" description="PaaD zinc beta ribbon" evidence="2">
    <location>
        <begin position="124"/>
        <end position="172"/>
    </location>
</feature>
<protein>
    <submittedName>
        <fullName evidence="3">Phenylacetate-CoA oxygenase, PaaJ subunit</fullName>
    </submittedName>
</protein>
<dbReference type="InterPro" id="IPR056572">
    <property type="entry name" value="Zn_ribbon_PaaD"/>
</dbReference>
<evidence type="ECO:0000313" key="3">
    <source>
        <dbReference type="EMBL" id="ALO47423.1"/>
    </source>
</evidence>
<evidence type="ECO:0000313" key="4">
    <source>
        <dbReference type="Proteomes" id="UP000065641"/>
    </source>
</evidence>
<proteinExistence type="predicted"/>
<feature type="domain" description="MIP18 family-like" evidence="1">
    <location>
        <begin position="27"/>
        <end position="85"/>
    </location>
</feature>
<dbReference type="Proteomes" id="UP000065641">
    <property type="component" value="Chromosome"/>
</dbReference>
<evidence type="ECO:0000259" key="2">
    <source>
        <dbReference type="Pfam" id="PF23451"/>
    </source>
</evidence>
<dbReference type="SUPFAM" id="SSF117916">
    <property type="entry name" value="Fe-S cluster assembly (FSCA) domain-like"/>
    <property type="match status" value="1"/>
</dbReference>
<dbReference type="KEGG" id="pspi:PS2015_2791"/>